<reference evidence="19 20" key="1">
    <citation type="journal article" date="2016" name="Nat. Commun.">
        <title>Thousands of microbial genomes shed light on interconnected biogeochemical processes in an aquifer system.</title>
        <authorList>
            <person name="Anantharaman K."/>
            <person name="Brown C.T."/>
            <person name="Hug L.A."/>
            <person name="Sharon I."/>
            <person name="Castelle C.J."/>
            <person name="Probst A.J."/>
            <person name="Thomas B.C."/>
            <person name="Singh A."/>
            <person name="Wilkins M.J."/>
            <person name="Karaoz U."/>
            <person name="Brodie E.L."/>
            <person name="Williams K.H."/>
            <person name="Hubbard S.S."/>
            <person name="Banfield J.F."/>
        </authorList>
    </citation>
    <scope>NUCLEOTIDE SEQUENCE [LARGE SCALE GENOMIC DNA]</scope>
</reference>
<comment type="caution">
    <text evidence="19">The sequence shown here is derived from an EMBL/GenBank/DDBJ whole genome shotgun (WGS) entry which is preliminary data.</text>
</comment>
<evidence type="ECO:0000256" key="17">
    <source>
        <dbReference type="PIRSR" id="PIRSR006769-3"/>
    </source>
</evidence>
<proteinExistence type="inferred from homology"/>
<dbReference type="EC" id="1.1.1.193" evidence="14"/>
<dbReference type="SUPFAM" id="SSF53597">
    <property type="entry name" value="Dihydrofolate reductase-like"/>
    <property type="match status" value="1"/>
</dbReference>
<feature type="binding site" evidence="16">
    <location>
        <position position="171"/>
    </location>
    <ligand>
        <name>substrate</name>
    </ligand>
</feature>
<keyword evidence="6 14" id="KW-0686">Riboflavin biosynthesis</keyword>
<feature type="binding site" evidence="16">
    <location>
        <position position="295"/>
    </location>
    <ligand>
        <name>substrate</name>
    </ligand>
</feature>
<evidence type="ECO:0000256" key="15">
    <source>
        <dbReference type="PIRSR" id="PIRSR006769-1"/>
    </source>
</evidence>
<dbReference type="UniPathway" id="UPA00275">
    <property type="reaction ID" value="UER00401"/>
</dbReference>
<gene>
    <name evidence="19" type="ORF">A2625_05265</name>
</gene>
<accession>A0A1F4Q1P0</accession>
<evidence type="ECO:0000256" key="3">
    <source>
        <dbReference type="ARBA" id="ARBA00004910"/>
    </source>
</evidence>
<feature type="binding site" evidence="16">
    <location>
        <position position="207"/>
    </location>
    <ligand>
        <name>substrate</name>
    </ligand>
</feature>
<organism evidence="19 20">
    <name type="scientific">candidate division WOR-1 bacterium RIFCSPHIGHO2_01_FULL_53_15</name>
    <dbReference type="NCBI Taxonomy" id="1802564"/>
    <lineage>
        <taxon>Bacteria</taxon>
        <taxon>Bacillati</taxon>
        <taxon>Saganbacteria</taxon>
    </lineage>
</organism>
<dbReference type="InterPro" id="IPR024072">
    <property type="entry name" value="DHFR-like_dom_sf"/>
</dbReference>
<evidence type="ECO:0000256" key="12">
    <source>
        <dbReference type="ARBA" id="ARBA00049861"/>
    </source>
</evidence>
<feature type="binding site" evidence="16">
    <location>
        <position position="157"/>
    </location>
    <ligand>
        <name>NADP(+)</name>
        <dbReference type="ChEBI" id="CHEBI:58349"/>
    </ligand>
</feature>
<dbReference type="InterPro" id="IPR004794">
    <property type="entry name" value="Eubact_RibD"/>
</dbReference>
<dbReference type="Pfam" id="PF00383">
    <property type="entry name" value="dCMP_cyt_deam_1"/>
    <property type="match status" value="1"/>
</dbReference>
<keyword evidence="14" id="KW-0378">Hydrolase</keyword>
<evidence type="ECO:0000256" key="11">
    <source>
        <dbReference type="ARBA" id="ARBA00023268"/>
    </source>
</evidence>
<dbReference type="GO" id="GO:0050661">
    <property type="term" value="F:NADP binding"/>
    <property type="evidence" value="ECO:0007669"/>
    <property type="project" value="InterPro"/>
</dbReference>
<evidence type="ECO:0000259" key="18">
    <source>
        <dbReference type="PROSITE" id="PS51747"/>
    </source>
</evidence>
<evidence type="ECO:0000256" key="4">
    <source>
        <dbReference type="ARBA" id="ARBA00005259"/>
    </source>
</evidence>
<feature type="binding site" evidence="16">
    <location>
        <begin position="297"/>
        <end position="303"/>
    </location>
    <ligand>
        <name>NADP(+)</name>
        <dbReference type="ChEBI" id="CHEBI:58349"/>
    </ligand>
</feature>
<evidence type="ECO:0000256" key="10">
    <source>
        <dbReference type="ARBA" id="ARBA00023002"/>
    </source>
</evidence>
<dbReference type="InterPro" id="IPR016193">
    <property type="entry name" value="Cytidine_deaminase-like"/>
</dbReference>
<evidence type="ECO:0000256" key="5">
    <source>
        <dbReference type="ARBA" id="ARBA00007417"/>
    </source>
</evidence>
<dbReference type="PROSITE" id="PS00903">
    <property type="entry name" value="CYT_DCMP_DEAMINASES_1"/>
    <property type="match status" value="1"/>
</dbReference>
<evidence type="ECO:0000313" key="19">
    <source>
        <dbReference type="EMBL" id="OGB89841.1"/>
    </source>
</evidence>
<comment type="cofactor">
    <cofactor evidence="14 17">
        <name>Zn(2+)</name>
        <dbReference type="ChEBI" id="CHEBI:29105"/>
    </cofactor>
    <text evidence="14 17">Binds 1 zinc ion.</text>
</comment>
<dbReference type="GO" id="GO:0009231">
    <property type="term" value="P:riboflavin biosynthetic process"/>
    <property type="evidence" value="ECO:0007669"/>
    <property type="project" value="UniProtKB-UniPathway"/>
</dbReference>
<evidence type="ECO:0000256" key="13">
    <source>
        <dbReference type="ARBA" id="ARBA00049886"/>
    </source>
</evidence>
<feature type="binding site" evidence="17">
    <location>
        <position position="53"/>
    </location>
    <ligand>
        <name>Zn(2+)</name>
        <dbReference type="ChEBI" id="CHEBI:29105"/>
        <note>catalytic</note>
    </ligand>
</feature>
<dbReference type="Proteomes" id="UP000178724">
    <property type="component" value="Unassembled WGS sequence"/>
</dbReference>
<dbReference type="GO" id="GO:0008703">
    <property type="term" value="F:5-amino-6-(5-phosphoribosylamino)uracil reductase activity"/>
    <property type="evidence" value="ECO:0007669"/>
    <property type="project" value="UniProtKB-EC"/>
</dbReference>
<sequence>MWNEDDVKFMREALNLARSAEGRTTPDPMVGAVLVKGGRIISMGYHGEVATPHAEAWAIQKAGEETNGSTLYINLEPCSHYGNNPPCANLIVRAGIREVVCAMKDPNPLVNGRGFAILKKAGVRVRPGLLEEEARQLNEVFIKFITKKIPFILMKSAITLDGKIATRTGASRWVAGGASRRFAHHLRNIYDSILVGVGTVLIDNPRLNVRLVKKVKDPIRLVLDASARTPLSARVLSRGIRTIIVVGPKAPKGRVEALKKRGAEILAVPAPGGLIDLKRLAKELVKLSITSVMVEGGGAVNASFLEAGLVDKAIFVIAPKIFGGKDAKTCVEGEGVAKPSEAIWLKQPHVERLEEDILVSGYF</sequence>
<feature type="binding site" evidence="17">
    <location>
        <position position="78"/>
    </location>
    <ligand>
        <name>Zn(2+)</name>
        <dbReference type="ChEBI" id="CHEBI:29105"/>
        <note>catalytic</note>
    </ligand>
</feature>
<feature type="binding site" evidence="16">
    <location>
        <position position="199"/>
    </location>
    <ligand>
        <name>NADP(+)</name>
        <dbReference type="ChEBI" id="CHEBI:58349"/>
    </ligand>
</feature>
<feature type="domain" description="CMP/dCMP-type deaminase" evidence="18">
    <location>
        <begin position="4"/>
        <end position="118"/>
    </location>
</feature>
<comment type="catalytic activity">
    <reaction evidence="12 14">
        <text>5-amino-6-(5-phospho-D-ribitylamino)uracil + NADP(+) = 5-amino-6-(5-phospho-D-ribosylamino)uracil + NADPH + H(+)</text>
        <dbReference type="Rhea" id="RHEA:17845"/>
        <dbReference type="ChEBI" id="CHEBI:15378"/>
        <dbReference type="ChEBI" id="CHEBI:57783"/>
        <dbReference type="ChEBI" id="CHEBI:58349"/>
        <dbReference type="ChEBI" id="CHEBI:58421"/>
        <dbReference type="ChEBI" id="CHEBI:58453"/>
        <dbReference type="EC" id="1.1.1.193"/>
    </reaction>
</comment>
<dbReference type="EC" id="3.5.4.26" evidence="14"/>
<evidence type="ECO:0000313" key="20">
    <source>
        <dbReference type="Proteomes" id="UP000178724"/>
    </source>
</evidence>
<feature type="binding site" evidence="17">
    <location>
        <position position="87"/>
    </location>
    <ligand>
        <name>Zn(2+)</name>
        <dbReference type="ChEBI" id="CHEBI:29105"/>
        <note>catalytic</note>
    </ligand>
</feature>
<dbReference type="CDD" id="cd01284">
    <property type="entry name" value="Riboflavin_deaminase-reductase"/>
    <property type="match status" value="1"/>
</dbReference>
<keyword evidence="8 14" id="KW-0862">Zinc</keyword>
<dbReference type="InterPro" id="IPR050765">
    <property type="entry name" value="Riboflavin_Biosynth_HTPR"/>
</dbReference>
<evidence type="ECO:0000256" key="1">
    <source>
        <dbReference type="ARBA" id="ARBA00002151"/>
    </source>
</evidence>
<dbReference type="PROSITE" id="PS51747">
    <property type="entry name" value="CYT_DCMP_DEAMINASES_2"/>
    <property type="match status" value="1"/>
</dbReference>
<comment type="pathway">
    <text evidence="3 14">Cofactor biosynthesis; riboflavin biosynthesis; 5-amino-6-(D-ribitylamino)uracil from GTP: step 3/4.</text>
</comment>
<feature type="binding site" evidence="16">
    <location>
        <position position="187"/>
    </location>
    <ligand>
        <name>substrate</name>
    </ligand>
</feature>
<dbReference type="GO" id="GO:0008835">
    <property type="term" value="F:diaminohydroxyphosphoribosylaminopyrimidine deaminase activity"/>
    <property type="evidence" value="ECO:0007669"/>
    <property type="project" value="UniProtKB-EC"/>
</dbReference>
<comment type="catalytic activity">
    <reaction evidence="13 14">
        <text>2,5-diamino-6-hydroxy-4-(5-phosphoribosylamino)-pyrimidine + H2O + H(+) = 5-amino-6-(5-phospho-D-ribosylamino)uracil + NH4(+)</text>
        <dbReference type="Rhea" id="RHEA:21868"/>
        <dbReference type="ChEBI" id="CHEBI:15377"/>
        <dbReference type="ChEBI" id="CHEBI:15378"/>
        <dbReference type="ChEBI" id="CHEBI:28938"/>
        <dbReference type="ChEBI" id="CHEBI:58453"/>
        <dbReference type="ChEBI" id="CHEBI:58614"/>
        <dbReference type="EC" id="3.5.4.26"/>
    </reaction>
</comment>
<feature type="binding site" evidence="16">
    <location>
        <position position="203"/>
    </location>
    <ligand>
        <name>substrate</name>
    </ligand>
</feature>
<name>A0A1F4Q1P0_UNCSA</name>
<feature type="active site" description="Proton donor" evidence="15">
    <location>
        <position position="55"/>
    </location>
</feature>
<dbReference type="PANTHER" id="PTHR38011:SF7">
    <property type="entry name" value="2,5-DIAMINO-6-RIBOSYLAMINO-4(3H)-PYRIMIDINONE 5'-PHOSPHATE REDUCTASE"/>
    <property type="match status" value="1"/>
</dbReference>
<dbReference type="NCBIfam" id="TIGR00227">
    <property type="entry name" value="ribD_Cterm"/>
    <property type="match status" value="1"/>
</dbReference>
<dbReference type="SUPFAM" id="SSF53927">
    <property type="entry name" value="Cytidine deaminase-like"/>
    <property type="match status" value="1"/>
</dbReference>
<dbReference type="Gene3D" id="3.40.140.10">
    <property type="entry name" value="Cytidine Deaminase, domain 2"/>
    <property type="match status" value="1"/>
</dbReference>
<dbReference type="PANTHER" id="PTHR38011">
    <property type="entry name" value="DIHYDROFOLATE REDUCTASE FAMILY PROTEIN (AFU_ORTHOLOGUE AFUA_8G06820)"/>
    <property type="match status" value="1"/>
</dbReference>
<evidence type="ECO:0000256" key="8">
    <source>
        <dbReference type="ARBA" id="ARBA00022833"/>
    </source>
</evidence>
<evidence type="ECO:0000256" key="14">
    <source>
        <dbReference type="PIRNR" id="PIRNR006769"/>
    </source>
</evidence>
<keyword evidence="9 14" id="KW-0521">NADP</keyword>
<dbReference type="Gene3D" id="3.40.430.10">
    <property type="entry name" value="Dihydrofolate Reductase, subunit A"/>
    <property type="match status" value="1"/>
</dbReference>
<keyword evidence="7 14" id="KW-0479">Metal-binding</keyword>
<dbReference type="PIRSF" id="PIRSF006769">
    <property type="entry name" value="RibD"/>
    <property type="match status" value="1"/>
</dbReference>
<evidence type="ECO:0000256" key="16">
    <source>
        <dbReference type="PIRSR" id="PIRSR006769-2"/>
    </source>
</evidence>
<protein>
    <recommendedName>
        <fullName evidence="14">Riboflavin biosynthesis protein RibD</fullName>
    </recommendedName>
    <domain>
        <recommendedName>
            <fullName evidence="14">Diaminohydroxyphosphoribosylaminopyrimidine deaminase</fullName>
            <shortName evidence="14">DRAP deaminase</shortName>
            <ecNumber evidence="14">3.5.4.26</ecNumber>
        </recommendedName>
        <alternativeName>
            <fullName evidence="14">Riboflavin-specific deaminase</fullName>
        </alternativeName>
    </domain>
    <domain>
        <recommendedName>
            <fullName evidence="14">5-amino-6-(5-phosphoribosylamino)uracil reductase</fullName>
            <ecNumber evidence="14">1.1.1.193</ecNumber>
        </recommendedName>
        <alternativeName>
            <fullName evidence="14">HTP reductase</fullName>
        </alternativeName>
    </domain>
</protein>
<dbReference type="NCBIfam" id="TIGR00326">
    <property type="entry name" value="eubact_ribD"/>
    <property type="match status" value="1"/>
</dbReference>
<comment type="pathway">
    <text evidence="2 14">Cofactor biosynthesis; riboflavin biosynthesis; 5-amino-6-(D-ribitylamino)uracil from GTP: step 2/4.</text>
</comment>
<dbReference type="InterPro" id="IPR002125">
    <property type="entry name" value="CMP_dCMP_dom"/>
</dbReference>
<feature type="binding site" evidence="16">
    <location>
        <position position="210"/>
    </location>
    <ligand>
        <name>substrate</name>
    </ligand>
</feature>
<keyword evidence="10 14" id="KW-0560">Oxidoreductase</keyword>
<comment type="function">
    <text evidence="1 14">Converts 2,5-diamino-6-(ribosylamino)-4(3h)-pyrimidinone 5'-phosphate into 5-amino-6-(ribosylamino)-2,4(1h,3h)-pyrimidinedione 5'-phosphate.</text>
</comment>
<keyword evidence="11" id="KW-0511">Multifunctional enzyme</keyword>
<evidence type="ECO:0000256" key="6">
    <source>
        <dbReference type="ARBA" id="ARBA00022619"/>
    </source>
</evidence>
<dbReference type="InterPro" id="IPR002734">
    <property type="entry name" value="RibDG_C"/>
</dbReference>
<dbReference type="Pfam" id="PF01872">
    <property type="entry name" value="RibD_C"/>
    <property type="match status" value="1"/>
</dbReference>
<dbReference type="InterPro" id="IPR011549">
    <property type="entry name" value="RibD_C"/>
</dbReference>
<evidence type="ECO:0000256" key="9">
    <source>
        <dbReference type="ARBA" id="ARBA00022857"/>
    </source>
</evidence>
<dbReference type="AlphaFoldDB" id="A0A1F4Q1P0"/>
<evidence type="ECO:0000256" key="2">
    <source>
        <dbReference type="ARBA" id="ARBA00004882"/>
    </source>
</evidence>
<dbReference type="GO" id="GO:0008270">
    <property type="term" value="F:zinc ion binding"/>
    <property type="evidence" value="ECO:0007669"/>
    <property type="project" value="InterPro"/>
</dbReference>
<feature type="binding site" evidence="16">
    <location>
        <position position="173"/>
    </location>
    <ligand>
        <name>NADP(+)</name>
        <dbReference type="ChEBI" id="CHEBI:58349"/>
    </ligand>
</feature>
<dbReference type="EMBL" id="METM01000020">
    <property type="protein sequence ID" value="OGB89841.1"/>
    <property type="molecule type" value="Genomic_DNA"/>
</dbReference>
<dbReference type="InterPro" id="IPR016192">
    <property type="entry name" value="APOBEC/CMP_deaminase_Zn-bd"/>
</dbReference>
<evidence type="ECO:0000256" key="7">
    <source>
        <dbReference type="ARBA" id="ARBA00022723"/>
    </source>
</evidence>
<comment type="similarity">
    <text evidence="4 14">In the N-terminal section; belongs to the cytidine and deoxycytidylate deaminase family.</text>
</comment>
<comment type="similarity">
    <text evidence="5 14">In the C-terminal section; belongs to the HTP reductase family.</text>
</comment>